<accession>A0A2B7Y6V3</accession>
<keyword evidence="8" id="KW-1185">Reference proteome</keyword>
<evidence type="ECO:0000313" key="7">
    <source>
        <dbReference type="EMBL" id="PGH16612.1"/>
    </source>
</evidence>
<dbReference type="InterPro" id="IPR013785">
    <property type="entry name" value="Aldolase_TIM"/>
</dbReference>
<evidence type="ECO:0000256" key="2">
    <source>
        <dbReference type="ARBA" id="ARBA00022630"/>
    </source>
</evidence>
<dbReference type="STRING" id="1447875.A0A2B7Y6V3"/>
<dbReference type="GO" id="GO:0003959">
    <property type="term" value="F:NADPH dehydrogenase activity"/>
    <property type="evidence" value="ECO:0007669"/>
    <property type="project" value="InterPro"/>
</dbReference>
<dbReference type="OrthoDB" id="72788at2759"/>
<keyword evidence="2" id="KW-0285">Flavoprotein</keyword>
<protein>
    <recommendedName>
        <fullName evidence="6">NADH:flavin oxidoreductase/NADH oxidase N-terminal domain-containing protein</fullName>
    </recommendedName>
</protein>
<comment type="cofactor">
    <cofactor evidence="1">
        <name>FMN</name>
        <dbReference type="ChEBI" id="CHEBI:58210"/>
    </cofactor>
</comment>
<name>A0A2B7Y6V3_9EURO</name>
<dbReference type="EMBL" id="PDNB01000016">
    <property type="protein sequence ID" value="PGH16612.1"/>
    <property type="molecule type" value="Genomic_DNA"/>
</dbReference>
<evidence type="ECO:0000259" key="6">
    <source>
        <dbReference type="Pfam" id="PF00724"/>
    </source>
</evidence>
<dbReference type="Proteomes" id="UP000223968">
    <property type="component" value="Unassembled WGS sequence"/>
</dbReference>
<comment type="caution">
    <text evidence="7">The sequence shown here is derived from an EMBL/GenBank/DDBJ whole genome shotgun (WGS) entry which is preliminary data.</text>
</comment>
<dbReference type="InterPro" id="IPR044152">
    <property type="entry name" value="YqjM-like"/>
</dbReference>
<dbReference type="Gene3D" id="3.20.20.70">
    <property type="entry name" value="Aldolase class I"/>
    <property type="match status" value="1"/>
</dbReference>
<organism evidence="7 8">
    <name type="scientific">Helicocarpus griseus UAMH5409</name>
    <dbReference type="NCBI Taxonomy" id="1447875"/>
    <lineage>
        <taxon>Eukaryota</taxon>
        <taxon>Fungi</taxon>
        <taxon>Dikarya</taxon>
        <taxon>Ascomycota</taxon>
        <taxon>Pezizomycotina</taxon>
        <taxon>Eurotiomycetes</taxon>
        <taxon>Eurotiomycetidae</taxon>
        <taxon>Onygenales</taxon>
        <taxon>Ajellomycetaceae</taxon>
        <taxon>Helicocarpus</taxon>
    </lineage>
</organism>
<evidence type="ECO:0000256" key="4">
    <source>
        <dbReference type="ARBA" id="ARBA00022857"/>
    </source>
</evidence>
<gene>
    <name evidence="7" type="ORF">AJ79_01719</name>
</gene>
<proteinExistence type="predicted"/>
<dbReference type="InterPro" id="IPR001155">
    <property type="entry name" value="OxRdtase_FMN_N"/>
</dbReference>
<keyword evidence="5" id="KW-0560">Oxidoreductase</keyword>
<evidence type="ECO:0000313" key="8">
    <source>
        <dbReference type="Proteomes" id="UP000223968"/>
    </source>
</evidence>
<sequence>MSLKSWDLLNYPISPCNVYGQIEPLKPITEFAHGQSQKIAIQLAHAGRRGGGVAPWLRSNAMTGGGTAPKALSVEDIGVLKQDFGRATRRAVRANFNAVETHAADGYLLRRFLGPVGNRGTDEYGQPCQTSLGGIPISMPLLVRISATDWFAFDVDLKKEFPESWTVAQSVQLARLLVDCGVDLVDVGSGGTIAGSAIAIGPGPAYRTRALAEGVVQSGIDAVQAGNWF</sequence>
<feature type="domain" description="NADH:flavin oxidoreductase/NADH oxidase N-terminal" evidence="6">
    <location>
        <begin position="19"/>
        <end position="125"/>
    </location>
</feature>
<reference evidence="7 8" key="1">
    <citation type="submission" date="2017-10" db="EMBL/GenBank/DDBJ databases">
        <title>Comparative genomics in systemic dimorphic fungi from Ajellomycetaceae.</title>
        <authorList>
            <person name="Munoz J.F."/>
            <person name="Mcewen J.G."/>
            <person name="Clay O.K."/>
            <person name="Cuomo C.A."/>
        </authorList>
    </citation>
    <scope>NUCLEOTIDE SEQUENCE [LARGE SCALE GENOMIC DNA]</scope>
    <source>
        <strain evidence="7 8">UAMH5409</strain>
    </source>
</reference>
<evidence type="ECO:0000256" key="3">
    <source>
        <dbReference type="ARBA" id="ARBA00022643"/>
    </source>
</evidence>
<dbReference type="GO" id="GO:0010181">
    <property type="term" value="F:FMN binding"/>
    <property type="evidence" value="ECO:0007669"/>
    <property type="project" value="InterPro"/>
</dbReference>
<evidence type="ECO:0000256" key="5">
    <source>
        <dbReference type="ARBA" id="ARBA00023002"/>
    </source>
</evidence>
<dbReference type="Pfam" id="PF00724">
    <property type="entry name" value="Oxidored_FMN"/>
    <property type="match status" value="1"/>
</dbReference>
<evidence type="ECO:0000256" key="1">
    <source>
        <dbReference type="ARBA" id="ARBA00001917"/>
    </source>
</evidence>
<dbReference type="PANTHER" id="PTHR43303:SF4">
    <property type="entry name" value="NADPH DEHYDROGENASE C23G7.10C-RELATED"/>
    <property type="match status" value="1"/>
</dbReference>
<keyword evidence="4" id="KW-0521">NADP</keyword>
<dbReference type="SUPFAM" id="SSF51395">
    <property type="entry name" value="FMN-linked oxidoreductases"/>
    <property type="match status" value="1"/>
</dbReference>
<dbReference type="AlphaFoldDB" id="A0A2B7Y6V3"/>
<dbReference type="GO" id="GO:0050661">
    <property type="term" value="F:NADP binding"/>
    <property type="evidence" value="ECO:0007669"/>
    <property type="project" value="InterPro"/>
</dbReference>
<dbReference type="PANTHER" id="PTHR43303">
    <property type="entry name" value="NADPH DEHYDROGENASE C23G7.10C-RELATED"/>
    <property type="match status" value="1"/>
</dbReference>
<keyword evidence="3" id="KW-0288">FMN</keyword>